<organism evidence="1">
    <name type="scientific">Vitis vinifera</name>
    <name type="common">Grape</name>
    <dbReference type="NCBI Taxonomy" id="29760"/>
    <lineage>
        <taxon>Eukaryota</taxon>
        <taxon>Viridiplantae</taxon>
        <taxon>Streptophyta</taxon>
        <taxon>Embryophyta</taxon>
        <taxon>Tracheophyta</taxon>
        <taxon>Spermatophyta</taxon>
        <taxon>Magnoliopsida</taxon>
        <taxon>eudicotyledons</taxon>
        <taxon>Gunneridae</taxon>
        <taxon>Pentapetalae</taxon>
        <taxon>rosids</taxon>
        <taxon>Vitales</taxon>
        <taxon>Vitaceae</taxon>
        <taxon>Viteae</taxon>
        <taxon>Vitis</taxon>
    </lineage>
</organism>
<sequence>MEKSRLGSIFYAWRDGALRRGVWWKERKKSEAWVRIVGLPVTLWDPAILRRIREECEGFLAVNSHMKKLEDLQWAQILVKTNREDLSNMVKIWVEEVCYSLTLWWEVRPSMRIFLSSKGGKKIGSKKEVGGEVSARASKHVMEEEGNTRLETLLQSVNRKWEQRAGRGVLRILFEAITGQRAGPWRHAVFGWASKPGLVNDPQSLNPTIGLNGPSPVLISNGAGSFNNGSMSLKDSGWANVKETNTFTWARGKSRPDPTST</sequence>
<dbReference type="AlphaFoldDB" id="A5BFQ3"/>
<dbReference type="PANTHER" id="PTHR34427">
    <property type="entry name" value="DUF4283 DOMAIN PROTEIN"/>
    <property type="match status" value="1"/>
</dbReference>
<gene>
    <name evidence="1" type="ORF">VITISV_020104</name>
</gene>
<reference evidence="1" key="1">
    <citation type="journal article" date="2007" name="PLoS ONE">
        <title>The first genome sequence of an elite grapevine cultivar (Pinot noir Vitis vinifera L.): coping with a highly heterozygous genome.</title>
        <authorList>
            <person name="Velasco R."/>
            <person name="Zharkikh A."/>
            <person name="Troggio M."/>
            <person name="Cartwright D.A."/>
            <person name="Cestaro A."/>
            <person name="Pruss D."/>
            <person name="Pindo M."/>
            <person name="FitzGerald L.M."/>
            <person name="Vezzulli S."/>
            <person name="Reid J."/>
            <person name="Malacarne G."/>
            <person name="Iliev D."/>
            <person name="Coppola G."/>
            <person name="Wardell B."/>
            <person name="Micheletti D."/>
            <person name="Macalma T."/>
            <person name="Facci M."/>
            <person name="Mitchell J.T."/>
            <person name="Perazzolli M."/>
            <person name="Eldredge G."/>
            <person name="Gatto P."/>
            <person name="Oyzerski R."/>
            <person name="Moretto M."/>
            <person name="Gutin N."/>
            <person name="Stefanini M."/>
            <person name="Chen Y."/>
            <person name="Segala C."/>
            <person name="Davenport C."/>
            <person name="Dematte L."/>
            <person name="Mraz A."/>
            <person name="Battilana J."/>
            <person name="Stormo K."/>
            <person name="Costa F."/>
            <person name="Tao Q."/>
            <person name="Si-Ammour A."/>
            <person name="Harkins T."/>
            <person name="Lackey A."/>
            <person name="Perbost C."/>
            <person name="Taillon B."/>
            <person name="Stella A."/>
            <person name="Solovyev V."/>
            <person name="Fawcett J.A."/>
            <person name="Sterck L."/>
            <person name="Vandepoele K."/>
            <person name="Grando S.M."/>
            <person name="Toppo S."/>
            <person name="Moser C."/>
            <person name="Lanchbury J."/>
            <person name="Bogden R."/>
            <person name="Skolnick M."/>
            <person name="Sgaramella V."/>
            <person name="Bhatnagar S.K."/>
            <person name="Fontana P."/>
            <person name="Gutin A."/>
            <person name="Van de Peer Y."/>
            <person name="Salamini F."/>
            <person name="Viola R."/>
        </authorList>
    </citation>
    <scope>NUCLEOTIDE SEQUENCE</scope>
</reference>
<accession>A5BFQ3</accession>
<dbReference type="ExpressionAtlas" id="A5BFQ3">
    <property type="expression patterns" value="baseline and differential"/>
</dbReference>
<dbReference type="EMBL" id="AM457983">
    <property type="protein sequence ID" value="CAN70114.1"/>
    <property type="molecule type" value="Genomic_DNA"/>
</dbReference>
<evidence type="ECO:0000313" key="1">
    <source>
        <dbReference type="EMBL" id="CAN70114.1"/>
    </source>
</evidence>
<protein>
    <submittedName>
        <fullName evidence="1">Uncharacterized protein</fullName>
    </submittedName>
</protein>
<dbReference type="PANTHER" id="PTHR34427:SF5">
    <property type="entry name" value="DUF4283 DOMAIN-CONTAINING PROTEIN"/>
    <property type="match status" value="1"/>
</dbReference>
<name>A5BFQ3_VITVI</name>
<proteinExistence type="predicted"/>